<accession>A0ACB9Z184</accession>
<protein>
    <submittedName>
        <fullName evidence="1">Uncharacterized protein</fullName>
    </submittedName>
</protein>
<evidence type="ECO:0000313" key="1">
    <source>
        <dbReference type="EMBL" id="KAI4864755.1"/>
    </source>
</evidence>
<evidence type="ECO:0000313" key="2">
    <source>
        <dbReference type="Proteomes" id="UP001497700"/>
    </source>
</evidence>
<gene>
    <name evidence="1" type="ORF">F4820DRAFT_448639</name>
</gene>
<sequence length="274" mass="30446">MRSPDPTISNTCSNGTTASSYAINLRSRDGTDFPRISSRAPVDHLIALDEYPQANLVVGLGKSSSKFQGRKLADHPGSTSKEGLWPLRQLANLCKSAKTRYGYIQTNEDLMVCCFSLITPELWKVALMPIPWSRHGENELTTDLALWWISMLAMSVPQHRAIVGEEQMVRINAWEYYPLDDDDEERGWVRRHRYSKFEEPADPPAPPAYKSPSPDNVAANAAAFAARMTSVISESPFTPPEPATLPLPDMMILMFSPPAELDAVLSAQKNRAAQ</sequence>
<dbReference type="Proteomes" id="UP001497700">
    <property type="component" value="Unassembled WGS sequence"/>
</dbReference>
<proteinExistence type="predicted"/>
<keyword evidence="2" id="KW-1185">Reference proteome</keyword>
<organism evidence="1 2">
    <name type="scientific">Hypoxylon rubiginosum</name>
    <dbReference type="NCBI Taxonomy" id="110542"/>
    <lineage>
        <taxon>Eukaryota</taxon>
        <taxon>Fungi</taxon>
        <taxon>Dikarya</taxon>
        <taxon>Ascomycota</taxon>
        <taxon>Pezizomycotina</taxon>
        <taxon>Sordariomycetes</taxon>
        <taxon>Xylariomycetidae</taxon>
        <taxon>Xylariales</taxon>
        <taxon>Hypoxylaceae</taxon>
        <taxon>Hypoxylon</taxon>
    </lineage>
</organism>
<dbReference type="EMBL" id="MU393481">
    <property type="protein sequence ID" value="KAI4864755.1"/>
    <property type="molecule type" value="Genomic_DNA"/>
</dbReference>
<name>A0ACB9Z184_9PEZI</name>
<comment type="caution">
    <text evidence="1">The sequence shown here is derived from an EMBL/GenBank/DDBJ whole genome shotgun (WGS) entry which is preliminary data.</text>
</comment>
<reference evidence="1 2" key="1">
    <citation type="journal article" date="2022" name="New Phytol.">
        <title>Ecological generalism drives hyperdiversity of secondary metabolite gene clusters in xylarialean endophytes.</title>
        <authorList>
            <person name="Franco M.E.E."/>
            <person name="Wisecaver J.H."/>
            <person name="Arnold A.E."/>
            <person name="Ju Y.M."/>
            <person name="Slot J.C."/>
            <person name="Ahrendt S."/>
            <person name="Moore L.P."/>
            <person name="Eastman K.E."/>
            <person name="Scott K."/>
            <person name="Konkel Z."/>
            <person name="Mondo S.J."/>
            <person name="Kuo A."/>
            <person name="Hayes R.D."/>
            <person name="Haridas S."/>
            <person name="Andreopoulos B."/>
            <person name="Riley R."/>
            <person name="LaButti K."/>
            <person name="Pangilinan J."/>
            <person name="Lipzen A."/>
            <person name="Amirebrahimi M."/>
            <person name="Yan J."/>
            <person name="Adam C."/>
            <person name="Keymanesh K."/>
            <person name="Ng V."/>
            <person name="Louie K."/>
            <person name="Northen T."/>
            <person name="Drula E."/>
            <person name="Henrissat B."/>
            <person name="Hsieh H.M."/>
            <person name="Youens-Clark K."/>
            <person name="Lutzoni F."/>
            <person name="Miadlikowska J."/>
            <person name="Eastwood D.C."/>
            <person name="Hamelin R.C."/>
            <person name="Grigoriev I.V."/>
            <person name="U'Ren J.M."/>
        </authorList>
    </citation>
    <scope>NUCLEOTIDE SEQUENCE [LARGE SCALE GENOMIC DNA]</scope>
    <source>
        <strain evidence="1 2">CBS 119005</strain>
    </source>
</reference>